<dbReference type="AlphaFoldDB" id="A0A371QWE5"/>
<proteinExistence type="predicted"/>
<dbReference type="RefSeq" id="WP_116421562.1">
    <property type="nucleotide sequence ID" value="NZ_NMUE01000033.1"/>
</dbReference>
<protein>
    <submittedName>
        <fullName evidence="1">Uncharacterized protein</fullName>
    </submittedName>
</protein>
<evidence type="ECO:0000313" key="1">
    <source>
        <dbReference type="EMBL" id="RFA94624.1"/>
    </source>
</evidence>
<dbReference type="Proteomes" id="UP000257123">
    <property type="component" value="Unassembled WGS sequence"/>
</dbReference>
<sequence length="499" mass="53940">MLGFLVLLINATVLSIPIGAVPFVYTAPLGGCAAFSAYVDPTSPWGIASVSVVSNSGVLSQPVFEPYPTPKYVKGRVCGDFVTIRIDKWRALPPAIPVSVKGEDSVYIYQGVPLEVNSTAIVRVKSFTEPQLEGAFYFKVSSLQALGVYIEEYVIYGPVKIYAYGIANITYINIGDKSPDFYVVVPTAGVRVEGIKPWVPDFTLWFSPNQTAAVGKPRVVVEQISIPVSGECNGSAWVTNPLERPLQVYVKLETGEEYSLSFYYIPNGLKTWRFKGASAKTIDGSDLPVYAVTTADGSPVAMCIVEGISYNVYVKVGDVMYRYPAEVKNGEVVAFTDLVKPSISLDVAGFNATVEPEVVKLGGNVTIRLYYNGTHVADYTTKAAPKIAVNASSLFKEMRVVDVLGTPIDSFTVYVGGLKFRGSNGVVRLLPLSDPVAVEINGVKYLVNLQPVAKLPTLTRESFFKVLIAATAVGGAVAFGMRRKEGVREGGRDRDVVEV</sequence>
<organism evidence="1 2">
    <name type="scientific">Pyrobaculum aerophilum</name>
    <dbReference type="NCBI Taxonomy" id="13773"/>
    <lineage>
        <taxon>Archaea</taxon>
        <taxon>Thermoproteota</taxon>
        <taxon>Thermoprotei</taxon>
        <taxon>Thermoproteales</taxon>
        <taxon>Thermoproteaceae</taxon>
        <taxon>Pyrobaculum</taxon>
    </lineage>
</organism>
<comment type="caution">
    <text evidence="1">The sequence shown here is derived from an EMBL/GenBank/DDBJ whole genome shotgun (WGS) entry which is preliminary data.</text>
</comment>
<gene>
    <name evidence="1" type="ORF">CGL51_09555</name>
</gene>
<dbReference type="EMBL" id="NMUE01000033">
    <property type="protein sequence ID" value="RFA94624.1"/>
    <property type="molecule type" value="Genomic_DNA"/>
</dbReference>
<accession>A0A371QWE5</accession>
<evidence type="ECO:0000313" key="2">
    <source>
        <dbReference type="Proteomes" id="UP000257123"/>
    </source>
</evidence>
<reference evidence="1 2" key="1">
    <citation type="submission" date="2017-07" db="EMBL/GenBank/DDBJ databases">
        <title>Draft genome sequence of aerobic hyperthermophilic archaea, Pyrobaculum aerophilum YKB31 and YKB32.</title>
        <authorList>
            <person name="Mochizuki T."/>
            <person name="Berliner A.J."/>
            <person name="Yoshida-Takashima Y."/>
            <person name="Takaki Y."/>
            <person name="Nunoura T."/>
            <person name="Takai K."/>
        </authorList>
    </citation>
    <scope>NUCLEOTIDE SEQUENCE [LARGE SCALE GENOMIC DNA]</scope>
    <source>
        <strain evidence="1 2">YKB31</strain>
    </source>
</reference>
<name>A0A371QWE5_9CREN</name>